<proteinExistence type="predicted"/>
<dbReference type="RefSeq" id="WP_186760110.1">
    <property type="nucleotide sequence ID" value="NZ_VOHE01000019.1"/>
</dbReference>
<dbReference type="Gene3D" id="3.40.50.12580">
    <property type="match status" value="1"/>
</dbReference>
<dbReference type="EMBL" id="VOHE01000019">
    <property type="protein sequence ID" value="TWT16793.1"/>
    <property type="molecule type" value="Genomic_DNA"/>
</dbReference>
<reference evidence="1 2" key="1">
    <citation type="submission" date="2019-07" db="EMBL/GenBank/DDBJ databases">
        <title>Luteimonas sp. YD-1 nov., isolated from acidic soil.</title>
        <authorList>
            <person name="Zhou J."/>
        </authorList>
    </citation>
    <scope>NUCLEOTIDE SEQUENCE [LARGE SCALE GENOMIC DNA]</scope>
    <source>
        <strain evidence="1 2">YD-1</strain>
    </source>
</reference>
<evidence type="ECO:0000313" key="2">
    <source>
        <dbReference type="Proteomes" id="UP000315949"/>
    </source>
</evidence>
<dbReference type="InterPro" id="IPR043148">
    <property type="entry name" value="TagF_C"/>
</dbReference>
<protein>
    <submittedName>
        <fullName evidence="1">Uncharacterized protein</fullName>
    </submittedName>
</protein>
<organism evidence="1 2">
    <name type="scientific">Luteimonas wenzhouensis</name>
    <dbReference type="NCBI Taxonomy" id="2599615"/>
    <lineage>
        <taxon>Bacteria</taxon>
        <taxon>Pseudomonadati</taxon>
        <taxon>Pseudomonadota</taxon>
        <taxon>Gammaproteobacteria</taxon>
        <taxon>Lysobacterales</taxon>
        <taxon>Lysobacteraceae</taxon>
        <taxon>Luteimonas</taxon>
    </lineage>
</organism>
<dbReference type="AlphaFoldDB" id="A0A5C5TR81"/>
<gene>
    <name evidence="1" type="ORF">FQY79_15295</name>
</gene>
<feature type="non-terminal residue" evidence="1">
    <location>
        <position position="1"/>
    </location>
</feature>
<dbReference type="Pfam" id="PF04464">
    <property type="entry name" value="Glyphos_transf"/>
    <property type="match status" value="1"/>
</dbReference>
<dbReference type="GO" id="GO:0047355">
    <property type="term" value="F:CDP-glycerol glycerophosphotransferase activity"/>
    <property type="evidence" value="ECO:0007669"/>
    <property type="project" value="InterPro"/>
</dbReference>
<name>A0A5C5TR81_9GAMM</name>
<comment type="caution">
    <text evidence="1">The sequence shown here is derived from an EMBL/GenBank/DDBJ whole genome shotgun (WGS) entry which is preliminary data.</text>
</comment>
<sequence>DFMLTGRPSVSFAYDLAHYAGTERGLFYDLEHVFPGPVCRDFAALCTVLERFGDGRLEPPADLDLRRRTFFDHLDDGSAWRVVGRVRALALEGATPMVRC</sequence>
<dbReference type="GO" id="GO:0016020">
    <property type="term" value="C:membrane"/>
    <property type="evidence" value="ECO:0007669"/>
    <property type="project" value="InterPro"/>
</dbReference>
<evidence type="ECO:0000313" key="1">
    <source>
        <dbReference type="EMBL" id="TWT16793.1"/>
    </source>
</evidence>
<dbReference type="InterPro" id="IPR007554">
    <property type="entry name" value="Glycerophosphate_synth"/>
</dbReference>
<accession>A0A5C5TR81</accession>
<dbReference type="Proteomes" id="UP000315949">
    <property type="component" value="Unassembled WGS sequence"/>
</dbReference>
<keyword evidence="2" id="KW-1185">Reference proteome</keyword>